<gene>
    <name evidence="4" type="ORF">CALMAC_LOCUS9589</name>
</gene>
<evidence type="ECO:0000313" key="4">
    <source>
        <dbReference type="EMBL" id="VEN47966.1"/>
    </source>
</evidence>
<reference evidence="4 5" key="1">
    <citation type="submission" date="2019-01" db="EMBL/GenBank/DDBJ databases">
        <authorList>
            <person name="Sayadi A."/>
        </authorList>
    </citation>
    <scope>NUCLEOTIDE SEQUENCE [LARGE SCALE GENOMIC DNA]</scope>
</reference>
<dbReference type="Proteomes" id="UP000410492">
    <property type="component" value="Unassembled WGS sequence"/>
</dbReference>
<dbReference type="PANTHER" id="PTHR46467:SF1">
    <property type="entry name" value="TETHER CONTAINING UBX DOMAIN FOR GLUT4"/>
    <property type="match status" value="1"/>
</dbReference>
<dbReference type="GO" id="GO:0005737">
    <property type="term" value="C:cytoplasm"/>
    <property type="evidence" value="ECO:0007669"/>
    <property type="project" value="TreeGrafter"/>
</dbReference>
<dbReference type="PANTHER" id="PTHR46467">
    <property type="entry name" value="TETHER CONTAINING UBX DOMAIN FOR GLUT4"/>
    <property type="match status" value="1"/>
</dbReference>
<dbReference type="GO" id="GO:0012506">
    <property type="term" value="C:vesicle membrane"/>
    <property type="evidence" value="ECO:0007669"/>
    <property type="project" value="TreeGrafter"/>
</dbReference>
<dbReference type="InterPro" id="IPR001012">
    <property type="entry name" value="UBX_dom"/>
</dbReference>
<dbReference type="OrthoDB" id="440781at2759"/>
<proteinExistence type="predicted"/>
<dbReference type="EMBL" id="CAACVG010007996">
    <property type="protein sequence ID" value="VEN47966.1"/>
    <property type="molecule type" value="Genomic_DNA"/>
</dbReference>
<dbReference type="CDD" id="cd16118">
    <property type="entry name" value="UBX2_UBXN9"/>
    <property type="match status" value="1"/>
</dbReference>
<organism evidence="4 5">
    <name type="scientific">Callosobruchus maculatus</name>
    <name type="common">Southern cowpea weevil</name>
    <name type="synonym">Pulse bruchid</name>
    <dbReference type="NCBI Taxonomy" id="64391"/>
    <lineage>
        <taxon>Eukaryota</taxon>
        <taxon>Metazoa</taxon>
        <taxon>Ecdysozoa</taxon>
        <taxon>Arthropoda</taxon>
        <taxon>Hexapoda</taxon>
        <taxon>Insecta</taxon>
        <taxon>Pterygota</taxon>
        <taxon>Neoptera</taxon>
        <taxon>Endopterygota</taxon>
        <taxon>Coleoptera</taxon>
        <taxon>Polyphaga</taxon>
        <taxon>Cucujiformia</taxon>
        <taxon>Chrysomeloidea</taxon>
        <taxon>Chrysomelidae</taxon>
        <taxon>Bruchinae</taxon>
        <taxon>Bruchini</taxon>
        <taxon>Callosobruchus</taxon>
    </lineage>
</organism>
<evidence type="ECO:0000313" key="5">
    <source>
        <dbReference type="Proteomes" id="UP000410492"/>
    </source>
</evidence>
<feature type="region of interest" description="Disordered" evidence="1">
    <location>
        <begin position="168"/>
        <end position="287"/>
    </location>
</feature>
<dbReference type="GO" id="GO:0042593">
    <property type="term" value="P:glucose homeostasis"/>
    <property type="evidence" value="ECO:0007669"/>
    <property type="project" value="TreeGrafter"/>
</dbReference>
<dbReference type="GO" id="GO:0007165">
    <property type="term" value="P:signal transduction"/>
    <property type="evidence" value="ECO:0007669"/>
    <property type="project" value="InterPro"/>
</dbReference>
<evidence type="ECO:0008006" key="6">
    <source>
        <dbReference type="Google" id="ProtNLM"/>
    </source>
</evidence>
<dbReference type="AlphaFoldDB" id="A0A653CJU0"/>
<feature type="domain" description="UBX" evidence="2">
    <location>
        <begin position="398"/>
        <end position="473"/>
    </location>
</feature>
<evidence type="ECO:0000256" key="1">
    <source>
        <dbReference type="SAM" id="MobiDB-lite"/>
    </source>
</evidence>
<dbReference type="InterPro" id="IPR059238">
    <property type="entry name" value="UBX1_UBXN9"/>
</dbReference>
<dbReference type="CDD" id="cd16105">
    <property type="entry name" value="Ubl_ASPSCR1_like"/>
    <property type="match status" value="1"/>
</dbReference>
<dbReference type="Pfam" id="PF00789">
    <property type="entry name" value="UBX"/>
    <property type="match status" value="1"/>
</dbReference>
<feature type="compositionally biased region" description="Basic and acidic residues" evidence="1">
    <location>
        <begin position="261"/>
        <end position="278"/>
    </location>
</feature>
<accession>A0A653CJU0</accession>
<dbReference type="PROSITE" id="PS50033">
    <property type="entry name" value="UBX"/>
    <property type="match status" value="1"/>
</dbReference>
<dbReference type="Gene3D" id="3.10.20.90">
    <property type="entry name" value="Phosphatidylinositol 3-kinase Catalytic Subunit, Chain A, domain 1"/>
    <property type="match status" value="3"/>
</dbReference>
<dbReference type="PROSITE" id="PS50898">
    <property type="entry name" value="RBD"/>
    <property type="match status" value="1"/>
</dbReference>
<dbReference type="GO" id="GO:0005634">
    <property type="term" value="C:nucleus"/>
    <property type="evidence" value="ECO:0007669"/>
    <property type="project" value="TreeGrafter"/>
</dbReference>
<evidence type="ECO:0000259" key="2">
    <source>
        <dbReference type="PROSITE" id="PS50033"/>
    </source>
</evidence>
<dbReference type="Pfam" id="PF11470">
    <property type="entry name" value="TUG-UBL1"/>
    <property type="match status" value="1"/>
</dbReference>
<keyword evidence="5" id="KW-1185">Reference proteome</keyword>
<name>A0A653CJU0_CALMS</name>
<dbReference type="InterPro" id="IPR021569">
    <property type="entry name" value="TUG-UBL1"/>
</dbReference>
<sequence>MSGGTVCVLLPNGRRQTVKCSPNTTILQVLEEVCKKQDLKAEEHDLKHHNKVLDTTQPFRFSGLPNNAQLELVDAVKKRVEGDITLAVNLENGNRVVGNFKPTDTLLHVVKKLCPSYLGEDKHTVVIYTRREIYGKELEDTTLRSLGLTGGRAMIRLINKPPEELKTQANISAPLPHKPVEEKPYRRVLQRVESPPAKEPEVKQEKKEPDSIAENRRSPAEDRKSPEASPPPKVQKSGNIDLIQLAKEKRKSQDISPPTTQKEERRKSKDFGKTKQDMKSMSSKRVSKEMCQCKRDESMEVDCCGKCQERCTNVADDPNIQDEFFFLDKNNAMLFSLETAKAIPSEHLPDDFFELTIDDARKILRDVKRQRHIMENQPLKTADQRKLEESKKQLRQLNKYKKAIIRVQFPDRNVLQGTFSPVDTINTVCDFVKVYLEDKSLTFYLYTAPPKEVLDVNKRLIEYSFVPGAMVYFGTDIKDKKDNFLRRDLKDKFTTNSVASLAANRLRAENTRTCKVQDEKDEDFDMDIDQNVLVNSNNGASTSSGVTHEDYTGRKIVKSENVPKWFKP</sequence>
<dbReference type="InterPro" id="IPR003116">
    <property type="entry name" value="RBD_dom"/>
</dbReference>
<dbReference type="InterPro" id="IPR029071">
    <property type="entry name" value="Ubiquitin-like_domsf"/>
</dbReference>
<feature type="compositionally biased region" description="Basic and acidic residues" evidence="1">
    <location>
        <begin position="196"/>
        <end position="226"/>
    </location>
</feature>
<dbReference type="GO" id="GO:0006886">
    <property type="term" value="P:intracellular protein transport"/>
    <property type="evidence" value="ECO:0007669"/>
    <property type="project" value="TreeGrafter"/>
</dbReference>
<protein>
    <recommendedName>
        <fullName evidence="6">UBX domain-containing protein</fullName>
    </recommendedName>
</protein>
<dbReference type="SUPFAM" id="SSF54236">
    <property type="entry name" value="Ubiquitin-like"/>
    <property type="match status" value="3"/>
</dbReference>
<dbReference type="CDD" id="cd17075">
    <property type="entry name" value="UBX1_UBXN9"/>
    <property type="match status" value="1"/>
</dbReference>
<feature type="domain" description="RBD" evidence="3">
    <location>
        <begin position="4"/>
        <end position="73"/>
    </location>
</feature>
<evidence type="ECO:0000259" key="3">
    <source>
        <dbReference type="PROSITE" id="PS50898"/>
    </source>
</evidence>